<comment type="similarity">
    <text evidence="1">Belongs to the LysR transcriptional regulatory family.</text>
</comment>
<keyword evidence="2" id="KW-0805">Transcription regulation</keyword>
<dbReference type="PROSITE" id="PS50931">
    <property type="entry name" value="HTH_LYSR"/>
    <property type="match status" value="1"/>
</dbReference>
<evidence type="ECO:0000256" key="3">
    <source>
        <dbReference type="ARBA" id="ARBA00023125"/>
    </source>
</evidence>
<reference evidence="7 8" key="1">
    <citation type="submission" date="2018-12" db="EMBL/GenBank/DDBJ databases">
        <authorList>
            <consortium name="Pathogen Informatics"/>
        </authorList>
    </citation>
    <scope>NUCLEOTIDE SEQUENCE [LARGE SCALE GENOMIC DNA]</scope>
    <source>
        <strain evidence="7 8">NCTC934</strain>
    </source>
</reference>
<dbReference type="SUPFAM" id="SSF46785">
    <property type="entry name" value="Winged helix' DNA-binding domain"/>
    <property type="match status" value="1"/>
</dbReference>
<feature type="compositionally biased region" description="Polar residues" evidence="5">
    <location>
        <begin position="202"/>
        <end position="216"/>
    </location>
</feature>
<dbReference type="Gene3D" id="3.40.190.290">
    <property type="match status" value="1"/>
</dbReference>
<evidence type="ECO:0000256" key="2">
    <source>
        <dbReference type="ARBA" id="ARBA00023015"/>
    </source>
</evidence>
<protein>
    <submittedName>
        <fullName evidence="7">LysR family transcriptional regulator</fullName>
    </submittedName>
</protein>
<gene>
    <name evidence="7" type="primary">cysL</name>
    <name evidence="7" type="ORF">NCTC934_01903</name>
</gene>
<evidence type="ECO:0000313" key="7">
    <source>
        <dbReference type="EMBL" id="VEH73587.1"/>
    </source>
</evidence>
<dbReference type="PANTHER" id="PTHR30126:SF39">
    <property type="entry name" value="HTH-TYPE TRANSCRIPTIONAL REGULATOR CYSL"/>
    <property type="match status" value="1"/>
</dbReference>
<evidence type="ECO:0000313" key="8">
    <source>
        <dbReference type="Proteomes" id="UP000280707"/>
    </source>
</evidence>
<keyword evidence="3" id="KW-0238">DNA-binding</keyword>
<dbReference type="InterPro" id="IPR036388">
    <property type="entry name" value="WH-like_DNA-bd_sf"/>
</dbReference>
<evidence type="ECO:0000256" key="4">
    <source>
        <dbReference type="ARBA" id="ARBA00023163"/>
    </source>
</evidence>
<dbReference type="PANTHER" id="PTHR30126">
    <property type="entry name" value="HTH-TYPE TRANSCRIPTIONAL REGULATOR"/>
    <property type="match status" value="1"/>
</dbReference>
<dbReference type="Pfam" id="PF00126">
    <property type="entry name" value="HTH_1"/>
    <property type="match status" value="1"/>
</dbReference>
<dbReference type="InterPro" id="IPR036390">
    <property type="entry name" value="WH_DNA-bd_sf"/>
</dbReference>
<feature type="domain" description="HTH lysR-type" evidence="6">
    <location>
        <begin position="28"/>
        <end position="78"/>
    </location>
</feature>
<dbReference type="Proteomes" id="UP000280707">
    <property type="component" value="Chromosome"/>
</dbReference>
<accession>A0ABY6TG46</accession>
<dbReference type="InterPro" id="IPR000847">
    <property type="entry name" value="LysR_HTH_N"/>
</dbReference>
<proteinExistence type="inferred from homology"/>
<organism evidence="7 8">
    <name type="scientific">Corynebacterium segmentosum</name>
    <dbReference type="NCBI Taxonomy" id="43990"/>
    <lineage>
        <taxon>Bacteria</taxon>
        <taxon>Bacillati</taxon>
        <taxon>Actinomycetota</taxon>
        <taxon>Actinomycetes</taxon>
        <taxon>Mycobacteriales</taxon>
        <taxon>Corynebacteriaceae</taxon>
        <taxon>Corynebacterium</taxon>
    </lineage>
</organism>
<sequence>MYPSREDGNDGFSPVRRSYVPDAFTVDAVLAVARYGGMNQAAKHLNVSQQTVSTRIAKFEKRLNNRIFWRGAAGSSVTEVGSQVVRVLEGLEGALNECARGLETAVGVGATEDISLVVSHTVSEVDYPRWAAAYQRAHPHTYLYMRQLNSREAQRHVVQGQAELAIIEGHWVAHELHERVVGHDELVVVVPAEHRWAKPRNHNQPVTPSASTSAPTLETKVSPVTKEELQSTPLVLREQGSGTREVVADVLGVLAPPAGEFGSLGAQRTAIGALGAPGVIARRAVASQLATGEYVEVPVVGISFDRPLRVVWSAQNRLSDPAQHFLRFLVDYADGRKD</sequence>
<feature type="region of interest" description="Disordered" evidence="5">
    <location>
        <begin position="199"/>
        <end position="221"/>
    </location>
</feature>
<keyword evidence="4" id="KW-0804">Transcription</keyword>
<evidence type="ECO:0000256" key="1">
    <source>
        <dbReference type="ARBA" id="ARBA00009437"/>
    </source>
</evidence>
<dbReference type="EMBL" id="LR134408">
    <property type="protein sequence ID" value="VEH73587.1"/>
    <property type="molecule type" value="Genomic_DNA"/>
</dbReference>
<dbReference type="InterPro" id="IPR005119">
    <property type="entry name" value="LysR_subst-bd"/>
</dbReference>
<dbReference type="Pfam" id="PF03466">
    <property type="entry name" value="LysR_substrate"/>
    <property type="match status" value="1"/>
</dbReference>
<evidence type="ECO:0000259" key="6">
    <source>
        <dbReference type="PROSITE" id="PS50931"/>
    </source>
</evidence>
<keyword evidence="8" id="KW-1185">Reference proteome</keyword>
<name>A0ABY6TG46_9CORY</name>
<dbReference type="Gene3D" id="1.10.10.10">
    <property type="entry name" value="Winged helix-like DNA-binding domain superfamily/Winged helix DNA-binding domain"/>
    <property type="match status" value="1"/>
</dbReference>
<evidence type="ECO:0000256" key="5">
    <source>
        <dbReference type="SAM" id="MobiDB-lite"/>
    </source>
</evidence>
<dbReference type="SUPFAM" id="SSF53850">
    <property type="entry name" value="Periplasmic binding protein-like II"/>
    <property type="match status" value="1"/>
</dbReference>